<protein>
    <submittedName>
        <fullName evidence="1">5-carboxymethyl-2-hydroxymuconate isomerase</fullName>
    </submittedName>
</protein>
<gene>
    <name evidence="1" type="ORF">OOZ53_05355</name>
</gene>
<dbReference type="CDD" id="cd00580">
    <property type="entry name" value="CHMI"/>
    <property type="match status" value="1"/>
</dbReference>
<reference evidence="1" key="1">
    <citation type="submission" date="2022-11" db="EMBL/GenBank/DDBJ databases">
        <title>Hoeflea poritis sp. nov., isolated from scleractinian coral Porites lutea.</title>
        <authorList>
            <person name="Zhang G."/>
            <person name="Wei Q."/>
            <person name="Cai L."/>
        </authorList>
    </citation>
    <scope>NUCLEOTIDE SEQUENCE</scope>
    <source>
        <strain evidence="1">E7-10</strain>
    </source>
</reference>
<dbReference type="EMBL" id="JAPJZH010000003">
    <property type="protein sequence ID" value="MDA4844765.1"/>
    <property type="molecule type" value="Genomic_DNA"/>
</dbReference>
<accession>A0ABT4VJD1</accession>
<dbReference type="Proteomes" id="UP001148313">
    <property type="component" value="Unassembled WGS sequence"/>
</dbReference>
<proteinExistence type="predicted"/>
<dbReference type="SUPFAM" id="SSF55331">
    <property type="entry name" value="Tautomerase/MIF"/>
    <property type="match status" value="1"/>
</dbReference>
<dbReference type="InterPro" id="IPR014347">
    <property type="entry name" value="Tautomerase/MIF_sf"/>
</dbReference>
<dbReference type="PANTHER" id="PTHR37950:SF1">
    <property type="entry name" value="4-HYDROXYPHENYLACETATE CATABOLISM PROTEIN"/>
    <property type="match status" value="1"/>
</dbReference>
<name>A0ABT4VJD1_9HYPH</name>
<dbReference type="InterPro" id="IPR004220">
    <property type="entry name" value="5-COMe_2-OHmuconate_Isoase"/>
</dbReference>
<dbReference type="PANTHER" id="PTHR37950">
    <property type="entry name" value="4-HYDROXYPHENYLACETATE CATABOLISM PROTEIN"/>
    <property type="match status" value="1"/>
</dbReference>
<evidence type="ECO:0000313" key="1">
    <source>
        <dbReference type="EMBL" id="MDA4844765.1"/>
    </source>
</evidence>
<evidence type="ECO:0000313" key="2">
    <source>
        <dbReference type="Proteomes" id="UP001148313"/>
    </source>
</evidence>
<keyword evidence="2" id="KW-1185">Reference proteome</keyword>
<sequence length="129" mass="14308">MPHFSIEYSANLDAHVDMGAFCEHLRLAGIETGIFPMAGIRVRAIRCEHYAIADGKPDHGFIDISVRLRGGRPLEARKAATEAIFAAAREFLEELIKTRPVALSLEMRNIDPELSPKLSTIRDHIGSDN</sequence>
<dbReference type="GO" id="GO:0016853">
    <property type="term" value="F:isomerase activity"/>
    <property type="evidence" value="ECO:0007669"/>
    <property type="project" value="UniProtKB-KW"/>
</dbReference>
<dbReference type="RefSeq" id="WP_271088303.1">
    <property type="nucleotide sequence ID" value="NZ_JAPJZH010000003.1"/>
</dbReference>
<organism evidence="1 2">
    <name type="scientific">Hoeflea poritis</name>
    <dbReference type="NCBI Taxonomy" id="2993659"/>
    <lineage>
        <taxon>Bacteria</taxon>
        <taxon>Pseudomonadati</taxon>
        <taxon>Pseudomonadota</taxon>
        <taxon>Alphaproteobacteria</taxon>
        <taxon>Hyphomicrobiales</taxon>
        <taxon>Rhizobiaceae</taxon>
        <taxon>Hoeflea</taxon>
    </lineage>
</organism>
<dbReference type="Gene3D" id="3.30.429.10">
    <property type="entry name" value="Macrophage Migration Inhibitory Factor"/>
    <property type="match status" value="1"/>
</dbReference>
<dbReference type="Pfam" id="PF02962">
    <property type="entry name" value="CHMI"/>
    <property type="match status" value="1"/>
</dbReference>
<keyword evidence="1" id="KW-0413">Isomerase</keyword>
<comment type="caution">
    <text evidence="1">The sequence shown here is derived from an EMBL/GenBank/DDBJ whole genome shotgun (WGS) entry which is preliminary data.</text>
</comment>